<dbReference type="Proteomes" id="UP000181898">
    <property type="component" value="Chromosome"/>
</dbReference>
<accession>A0A1L3JJV6</accession>
<evidence type="ECO:0000313" key="2">
    <source>
        <dbReference type="Proteomes" id="UP000181898"/>
    </source>
</evidence>
<dbReference type="KEGG" id="ten:LPB136_08610"/>
<reference evidence="1 2" key="1">
    <citation type="submission" date="2016-11" db="EMBL/GenBank/DDBJ databases">
        <title>Tenacibaculum sp. LPB0136, isolated from marine environment.</title>
        <authorList>
            <person name="Kim E."/>
            <person name="Yi H."/>
        </authorList>
    </citation>
    <scope>NUCLEOTIDE SEQUENCE [LARGE SCALE GENOMIC DNA]</scope>
    <source>
        <strain evidence="1 2">LPB0136</strain>
    </source>
</reference>
<proteinExistence type="predicted"/>
<protein>
    <submittedName>
        <fullName evidence="1">Uncharacterized protein</fullName>
    </submittedName>
</protein>
<dbReference type="OrthoDB" id="1340432at2"/>
<keyword evidence="2" id="KW-1185">Reference proteome</keyword>
<gene>
    <name evidence="1" type="ORF">LPB136_08610</name>
</gene>
<dbReference type="AlphaFoldDB" id="A0A1L3JJV6"/>
<dbReference type="RefSeq" id="WP_072555937.1">
    <property type="nucleotide sequence ID" value="NZ_CP018155.1"/>
</dbReference>
<name>A0A1L3JJV6_9FLAO</name>
<dbReference type="EMBL" id="CP018155">
    <property type="protein sequence ID" value="APG65411.1"/>
    <property type="molecule type" value="Genomic_DNA"/>
</dbReference>
<sequence>MYGCRFGDWYISELYALKIEGSSKIIYKYDAWGGLDSNANGYIILDSTETFKVNVQEELPFYYLREIPKKNKILGVTHKCDNSCGENYKNSTPIYEPIETEYTKKENIEIENTIYQYRGFAERSGGLGRFHFESFKEERDSIFFYDLDDVESLNGIHLDSLKLKKKMVLIQKNDSLGIIKKIVMEDLRIDKKNNEVLSNKTYFLTPKNETKVEMFSDYGIFKPIRAE</sequence>
<organism evidence="1 2">
    <name type="scientific">Tenacibaculum todarodis</name>
    <dbReference type="NCBI Taxonomy" id="1850252"/>
    <lineage>
        <taxon>Bacteria</taxon>
        <taxon>Pseudomonadati</taxon>
        <taxon>Bacteroidota</taxon>
        <taxon>Flavobacteriia</taxon>
        <taxon>Flavobacteriales</taxon>
        <taxon>Flavobacteriaceae</taxon>
        <taxon>Tenacibaculum</taxon>
    </lineage>
</organism>
<evidence type="ECO:0000313" key="1">
    <source>
        <dbReference type="EMBL" id="APG65411.1"/>
    </source>
</evidence>